<protein>
    <submittedName>
        <fullName evidence="2">N-acetylneuraminate synthase</fullName>
    </submittedName>
</protein>
<gene>
    <name evidence="2" type="ORF">SAMN04487771_10189</name>
</gene>
<evidence type="ECO:0000313" key="2">
    <source>
        <dbReference type="EMBL" id="SET43210.1"/>
    </source>
</evidence>
<keyword evidence="3" id="KW-1185">Reference proteome</keyword>
<reference evidence="2 3" key="1">
    <citation type="submission" date="2016-10" db="EMBL/GenBank/DDBJ databases">
        <authorList>
            <person name="de Groot N.N."/>
        </authorList>
    </citation>
    <scope>NUCLEOTIDE SEQUENCE [LARGE SCALE GENOMIC DNA]</scope>
    <source>
        <strain evidence="2 3">KH1P1</strain>
    </source>
</reference>
<organism evidence="2 3">
    <name type="scientific">[Clostridium] aminophilum</name>
    <dbReference type="NCBI Taxonomy" id="1526"/>
    <lineage>
        <taxon>Bacteria</taxon>
        <taxon>Bacillati</taxon>
        <taxon>Bacillota</taxon>
        <taxon>Clostridia</taxon>
        <taxon>Lachnospirales</taxon>
        <taxon>Lachnospiraceae</taxon>
    </lineage>
</organism>
<dbReference type="InterPro" id="IPR013132">
    <property type="entry name" value="PseI/NeuA/B-like_N"/>
</dbReference>
<dbReference type="PANTHER" id="PTHR42966">
    <property type="entry name" value="N-ACETYLNEURAMINATE SYNTHASE"/>
    <property type="match status" value="1"/>
</dbReference>
<dbReference type="Gene3D" id="3.20.20.70">
    <property type="entry name" value="Aldolase class I"/>
    <property type="match status" value="1"/>
</dbReference>
<dbReference type="GO" id="GO:0016051">
    <property type="term" value="P:carbohydrate biosynthetic process"/>
    <property type="evidence" value="ECO:0007669"/>
    <property type="project" value="InterPro"/>
</dbReference>
<dbReference type="InterPro" id="IPR051690">
    <property type="entry name" value="PseI-like"/>
</dbReference>
<dbReference type="GO" id="GO:0047444">
    <property type="term" value="F:N-acylneuraminate-9-phosphate synthase activity"/>
    <property type="evidence" value="ECO:0007669"/>
    <property type="project" value="TreeGrafter"/>
</dbReference>
<evidence type="ECO:0000259" key="1">
    <source>
        <dbReference type="Pfam" id="PF03102"/>
    </source>
</evidence>
<dbReference type="SUPFAM" id="SSF51569">
    <property type="entry name" value="Aldolase"/>
    <property type="match status" value="1"/>
</dbReference>
<sequence>MSHVFIIAEIGINHNGDLNIAKQLIDVAVDAGCDAVKFQKRTVDKVYTKEYLDGPRESPWGTTQRAQKEGLEFGAPEYAEIDQYCKKKGIEWFASAWDVDSQIFLRQFHLKYNKVASAMLVNDALLEEIASEGKYTFIATGMSTLEEINHAVAIFEKHKCNYELLHCNSTYPMPVEEANLNLIPALRKKYGCNVGYSGHEKGILVSECAVALGATSI</sequence>
<dbReference type="Pfam" id="PF03102">
    <property type="entry name" value="NeuB"/>
    <property type="match status" value="1"/>
</dbReference>
<feature type="domain" description="PseI/NeuA/B-like" evidence="1">
    <location>
        <begin position="24"/>
        <end position="217"/>
    </location>
</feature>
<evidence type="ECO:0000313" key="3">
    <source>
        <dbReference type="Proteomes" id="UP000199820"/>
    </source>
</evidence>
<dbReference type="InterPro" id="IPR013785">
    <property type="entry name" value="Aldolase_TIM"/>
</dbReference>
<accession>A0A1I0EF97</accession>
<dbReference type="EMBL" id="FOIL01000018">
    <property type="protein sequence ID" value="SET43210.1"/>
    <property type="molecule type" value="Genomic_DNA"/>
</dbReference>
<dbReference type="PANTHER" id="PTHR42966:SF3">
    <property type="entry name" value="BLR5971 PROTEIN"/>
    <property type="match status" value="1"/>
</dbReference>
<proteinExistence type="predicted"/>
<dbReference type="Proteomes" id="UP000199820">
    <property type="component" value="Unassembled WGS sequence"/>
</dbReference>
<dbReference type="AlphaFoldDB" id="A0A1I0EF97"/>
<name>A0A1I0EF97_9FIRM</name>